<evidence type="ECO:0000256" key="1">
    <source>
        <dbReference type="SAM" id="MobiDB-lite"/>
    </source>
</evidence>
<accession>A0A6J7JB80</accession>
<dbReference type="EMBL" id="CAFBMH010000216">
    <property type="protein sequence ID" value="CAB4939592.1"/>
    <property type="molecule type" value="Genomic_DNA"/>
</dbReference>
<feature type="region of interest" description="Disordered" evidence="1">
    <location>
        <begin position="65"/>
        <end position="87"/>
    </location>
</feature>
<sequence length="87" mass="9332">MPRLTPVARAPLEHATTRFATNTAAGSVGVMPWATTGQSRHHTTMVRIGADMSENQFGLARPREAAPAFGPYGEHTRSQMPMAGTEP</sequence>
<protein>
    <submittedName>
        <fullName evidence="2">Unannotated protein</fullName>
    </submittedName>
</protein>
<dbReference type="AlphaFoldDB" id="A0A6J7JB80"/>
<name>A0A6J7JB80_9ZZZZ</name>
<gene>
    <name evidence="2" type="ORF">UFOPK3543_03168</name>
</gene>
<organism evidence="2">
    <name type="scientific">freshwater metagenome</name>
    <dbReference type="NCBI Taxonomy" id="449393"/>
    <lineage>
        <taxon>unclassified sequences</taxon>
        <taxon>metagenomes</taxon>
        <taxon>ecological metagenomes</taxon>
    </lineage>
</organism>
<evidence type="ECO:0000313" key="2">
    <source>
        <dbReference type="EMBL" id="CAB4939592.1"/>
    </source>
</evidence>
<proteinExistence type="predicted"/>
<reference evidence="2" key="1">
    <citation type="submission" date="2020-05" db="EMBL/GenBank/DDBJ databases">
        <authorList>
            <person name="Chiriac C."/>
            <person name="Salcher M."/>
            <person name="Ghai R."/>
            <person name="Kavagutti S V."/>
        </authorList>
    </citation>
    <scope>NUCLEOTIDE SEQUENCE</scope>
</reference>